<feature type="transmembrane region" description="Helical" evidence="1">
    <location>
        <begin position="108"/>
        <end position="130"/>
    </location>
</feature>
<accession>A0A7W9CF52</accession>
<evidence type="ECO:0000313" key="2">
    <source>
        <dbReference type="EMBL" id="MBB5744480.1"/>
    </source>
</evidence>
<keyword evidence="1" id="KW-0472">Membrane</keyword>
<dbReference type="RefSeq" id="WP_183211465.1">
    <property type="nucleotide sequence ID" value="NZ_JACHOR010000001.1"/>
</dbReference>
<protein>
    <submittedName>
        <fullName evidence="2">Uncharacterized protein</fullName>
    </submittedName>
</protein>
<gene>
    <name evidence="2" type="ORF">GGR13_000052</name>
</gene>
<keyword evidence="1" id="KW-0812">Transmembrane</keyword>
<sequence length="134" mass="13668">MSDGPPTLKRPDVPGGADDPAASVGLAEPALAYDYFKSMVSLSVATLGGILTLAGTVFGARISPLQMGMAALPVAISGLLALQGQTDIVQLCQGVKPRLNSSRAALRLVPSLYGLGIGIFLAFLLVSYVAPELG</sequence>
<reference evidence="2 3" key="1">
    <citation type="submission" date="2020-08" db="EMBL/GenBank/DDBJ databases">
        <title>Genomic Encyclopedia of Type Strains, Phase IV (KMG-IV): sequencing the most valuable type-strain genomes for metagenomic binning, comparative biology and taxonomic classification.</title>
        <authorList>
            <person name="Goeker M."/>
        </authorList>
    </citation>
    <scope>NUCLEOTIDE SEQUENCE [LARGE SCALE GENOMIC DNA]</scope>
    <source>
        <strain evidence="2 3">DSM 4737</strain>
    </source>
</reference>
<organism evidence="2 3">
    <name type="scientific">Brevundimonas variabilis</name>
    <dbReference type="NCBI Taxonomy" id="74312"/>
    <lineage>
        <taxon>Bacteria</taxon>
        <taxon>Pseudomonadati</taxon>
        <taxon>Pseudomonadota</taxon>
        <taxon>Alphaproteobacteria</taxon>
        <taxon>Caulobacterales</taxon>
        <taxon>Caulobacteraceae</taxon>
        <taxon>Brevundimonas</taxon>
    </lineage>
</organism>
<dbReference type="Proteomes" id="UP000545037">
    <property type="component" value="Unassembled WGS sequence"/>
</dbReference>
<name>A0A7W9CF52_9CAUL</name>
<keyword evidence="1" id="KW-1133">Transmembrane helix</keyword>
<feature type="transmembrane region" description="Helical" evidence="1">
    <location>
        <begin position="39"/>
        <end position="60"/>
    </location>
</feature>
<evidence type="ECO:0000313" key="3">
    <source>
        <dbReference type="Proteomes" id="UP000545037"/>
    </source>
</evidence>
<evidence type="ECO:0000256" key="1">
    <source>
        <dbReference type="SAM" id="Phobius"/>
    </source>
</evidence>
<dbReference type="AlphaFoldDB" id="A0A7W9CF52"/>
<comment type="caution">
    <text evidence="2">The sequence shown here is derived from an EMBL/GenBank/DDBJ whole genome shotgun (WGS) entry which is preliminary data.</text>
</comment>
<proteinExistence type="predicted"/>
<dbReference type="EMBL" id="JACHOR010000001">
    <property type="protein sequence ID" value="MBB5744480.1"/>
    <property type="molecule type" value="Genomic_DNA"/>
</dbReference>
<keyword evidence="3" id="KW-1185">Reference proteome</keyword>